<sequence>MEPMTLSGLIVLITVFALAIFLGFELITKVPPTLHTPLMSGANAISGITIVGALIFSNTDFNDGNPGFAAWLAFFALILATINVVGGFAVTNRMLNMIAGKRGRK</sequence>
<evidence type="ECO:0000256" key="2">
    <source>
        <dbReference type="ARBA" id="ARBA00012943"/>
    </source>
</evidence>
<dbReference type="GO" id="GO:0006740">
    <property type="term" value="P:NADPH regeneration"/>
    <property type="evidence" value="ECO:0007669"/>
    <property type="project" value="TreeGrafter"/>
</dbReference>
<dbReference type="EMBL" id="KF900620">
    <property type="protein sequence ID" value="AIF01407.1"/>
    <property type="molecule type" value="Genomic_DNA"/>
</dbReference>
<accession>A0A075GHI1</accession>
<feature type="transmembrane region" description="Helical" evidence="12">
    <location>
        <begin position="68"/>
        <end position="95"/>
    </location>
</feature>
<keyword evidence="8 12" id="KW-1133">Transmembrane helix</keyword>
<keyword evidence="14" id="KW-0560">Oxidoreductase</keyword>
<evidence type="ECO:0000256" key="6">
    <source>
        <dbReference type="ARBA" id="ARBA00022857"/>
    </source>
</evidence>
<evidence type="ECO:0000259" key="13">
    <source>
        <dbReference type="Pfam" id="PF12769"/>
    </source>
</evidence>
<evidence type="ECO:0000256" key="5">
    <source>
        <dbReference type="ARBA" id="ARBA00022692"/>
    </source>
</evidence>
<name>A0A075GHI1_9EURY</name>
<evidence type="ECO:0000256" key="9">
    <source>
        <dbReference type="ARBA" id="ARBA00023027"/>
    </source>
</evidence>
<keyword evidence="6" id="KW-0521">NADP</keyword>
<evidence type="ECO:0000256" key="10">
    <source>
        <dbReference type="ARBA" id="ARBA00023136"/>
    </source>
</evidence>
<evidence type="ECO:0000256" key="1">
    <source>
        <dbReference type="ARBA" id="ARBA00004429"/>
    </source>
</evidence>
<gene>
    <name evidence="14" type="primary">pntA</name>
</gene>
<organism evidence="14">
    <name type="scientific">uncultured marine group II/III euryarchaeote KM3_147_B09</name>
    <dbReference type="NCBI Taxonomy" id="1457882"/>
    <lineage>
        <taxon>Archaea</taxon>
        <taxon>Methanobacteriati</taxon>
        <taxon>Methanobacteriota</taxon>
        <taxon>environmental samples</taxon>
    </lineage>
</organism>
<evidence type="ECO:0000313" key="14">
    <source>
        <dbReference type="EMBL" id="AIF01407.1"/>
    </source>
</evidence>
<dbReference type="GO" id="GO:0008750">
    <property type="term" value="F:proton-translocating NAD(P)+ transhydrogenase activity"/>
    <property type="evidence" value="ECO:0007669"/>
    <property type="project" value="UniProtKB-EC"/>
</dbReference>
<keyword evidence="4" id="KW-0997">Cell inner membrane</keyword>
<evidence type="ECO:0000256" key="12">
    <source>
        <dbReference type="SAM" id="Phobius"/>
    </source>
</evidence>
<keyword evidence="5 12" id="KW-0812">Transmembrane</keyword>
<comment type="catalytic activity">
    <reaction evidence="11">
        <text>NAD(+) + NADPH + H(+)(in) = NADH + NADP(+) + H(+)(out)</text>
        <dbReference type="Rhea" id="RHEA:47992"/>
        <dbReference type="ChEBI" id="CHEBI:15378"/>
        <dbReference type="ChEBI" id="CHEBI:57540"/>
        <dbReference type="ChEBI" id="CHEBI:57783"/>
        <dbReference type="ChEBI" id="CHEBI:57945"/>
        <dbReference type="ChEBI" id="CHEBI:58349"/>
        <dbReference type="EC" id="7.1.1.1"/>
    </reaction>
</comment>
<keyword evidence="9" id="KW-0520">NAD</keyword>
<dbReference type="PANTHER" id="PTHR10160:SF19">
    <property type="entry name" value="PROTON-TRANSLOCATING NAD(P)(+) TRANSHYDROGENASE"/>
    <property type="match status" value="1"/>
</dbReference>
<comment type="subcellular location">
    <subcellularLocation>
        <location evidence="1">Cell inner membrane</location>
        <topology evidence="1">Multi-pass membrane protein</topology>
    </subcellularLocation>
</comment>
<keyword evidence="3" id="KW-1003">Cell membrane</keyword>
<dbReference type="GO" id="GO:0016491">
    <property type="term" value="F:oxidoreductase activity"/>
    <property type="evidence" value="ECO:0007669"/>
    <property type="project" value="UniProtKB-KW"/>
</dbReference>
<feature type="transmembrane region" description="Helical" evidence="12">
    <location>
        <begin position="6"/>
        <end position="26"/>
    </location>
</feature>
<evidence type="ECO:0000256" key="4">
    <source>
        <dbReference type="ARBA" id="ARBA00022519"/>
    </source>
</evidence>
<dbReference type="GO" id="GO:0005886">
    <property type="term" value="C:plasma membrane"/>
    <property type="evidence" value="ECO:0007669"/>
    <property type="project" value="UniProtKB-SubCell"/>
</dbReference>
<reference evidence="14" key="1">
    <citation type="journal article" date="2014" name="Genome Biol. Evol.">
        <title>Pangenome evidence for extensive interdomain horizontal transfer affecting lineage core and shell genes in uncultured planktonic thaumarchaeota and euryarchaeota.</title>
        <authorList>
            <person name="Deschamps P."/>
            <person name="Zivanovic Y."/>
            <person name="Moreira D."/>
            <person name="Rodriguez-Valera F."/>
            <person name="Lopez-Garcia P."/>
        </authorList>
    </citation>
    <scope>NUCLEOTIDE SEQUENCE</scope>
</reference>
<dbReference type="GO" id="GO:0050661">
    <property type="term" value="F:NADP binding"/>
    <property type="evidence" value="ECO:0007669"/>
    <property type="project" value="TreeGrafter"/>
</dbReference>
<dbReference type="PANTHER" id="PTHR10160">
    <property type="entry name" value="NAD(P) TRANSHYDROGENASE"/>
    <property type="match status" value="1"/>
</dbReference>
<evidence type="ECO:0000256" key="7">
    <source>
        <dbReference type="ARBA" id="ARBA00022967"/>
    </source>
</evidence>
<dbReference type="Pfam" id="PF12769">
    <property type="entry name" value="PNTB_4TM"/>
    <property type="match status" value="1"/>
</dbReference>
<dbReference type="InterPro" id="IPR024605">
    <property type="entry name" value="NADP_transhyd_a_C"/>
</dbReference>
<evidence type="ECO:0000256" key="3">
    <source>
        <dbReference type="ARBA" id="ARBA00022475"/>
    </source>
</evidence>
<evidence type="ECO:0000256" key="11">
    <source>
        <dbReference type="ARBA" id="ARBA00048202"/>
    </source>
</evidence>
<evidence type="ECO:0000256" key="8">
    <source>
        <dbReference type="ARBA" id="ARBA00022989"/>
    </source>
</evidence>
<feature type="domain" description="NAD(P) transhydrogenase alpha subunit C-terminal" evidence="13">
    <location>
        <begin position="13"/>
        <end position="97"/>
    </location>
</feature>
<dbReference type="EC" id="7.1.1.1" evidence="2"/>
<dbReference type="AlphaFoldDB" id="A0A075GHI1"/>
<proteinExistence type="predicted"/>
<feature type="transmembrane region" description="Helical" evidence="12">
    <location>
        <begin position="38"/>
        <end position="56"/>
    </location>
</feature>
<protein>
    <recommendedName>
        <fullName evidence="2">proton-translocating NAD(P)(+) transhydrogenase</fullName>
        <ecNumber evidence="2">7.1.1.1</ecNumber>
    </recommendedName>
</protein>
<keyword evidence="7" id="KW-1278">Translocase</keyword>
<keyword evidence="10 12" id="KW-0472">Membrane</keyword>